<dbReference type="EMBL" id="KY052812">
    <property type="protein sequence ID" value="ASF00048.1"/>
    <property type="molecule type" value="Genomic_DNA"/>
</dbReference>
<protein>
    <submittedName>
        <fullName evidence="1">Uncharacterized protein</fullName>
    </submittedName>
</protein>
<reference evidence="1" key="2">
    <citation type="journal article" date="2017" name="Nat. Commun.">
        <title>Single-virus genomics reveals hidden cosmopolitan and abundant viruses.</title>
        <authorList>
            <person name="Martinez-Hernandez F."/>
            <person name="Fornas O."/>
            <person name="Lluesma Gomez M."/>
            <person name="Bolduc B."/>
            <person name="de la Cruz Pena M.J."/>
            <person name="Martinez J.M."/>
            <person name="Anton J."/>
            <person name="Gasol J.M."/>
            <person name="Rosselli R."/>
            <person name="Rodriguez-Valera F."/>
            <person name="Sullivan M.B."/>
            <person name="Acinas S.G."/>
            <person name="Martinez-Garcia M."/>
        </authorList>
    </citation>
    <scope>NUCLEOTIDE SEQUENCE</scope>
</reference>
<organism evidence="1">
    <name type="scientific">uncultured virus</name>
    <dbReference type="NCBI Taxonomy" id="340016"/>
    <lineage>
        <taxon>Viruses</taxon>
        <taxon>environmental samples</taxon>
    </lineage>
</organism>
<evidence type="ECO:0000313" key="1">
    <source>
        <dbReference type="EMBL" id="ASF00048.1"/>
    </source>
</evidence>
<accession>A0A218MLA7</accession>
<proteinExistence type="predicted"/>
<name>A0A218MLA7_9VIRU</name>
<reference evidence="1" key="1">
    <citation type="submission" date="2016-10" db="EMBL/GenBank/DDBJ databases">
        <authorList>
            <person name="Varghese N."/>
        </authorList>
    </citation>
    <scope>NUCLEOTIDE SEQUENCE</scope>
</reference>
<sequence length="46" mass="5547">MKKDLRKRIDEHNRKVDCLIKYRKDDSKRIIIATLETVTTAPIYKE</sequence>